<evidence type="ECO:0000313" key="3">
    <source>
        <dbReference type="Proteomes" id="UP000085678"/>
    </source>
</evidence>
<dbReference type="SUPFAM" id="SSF49562">
    <property type="entry name" value="C2 domain (Calcium/lipid-binding domain, CaLB)"/>
    <property type="match status" value="2"/>
</dbReference>
<proteinExistence type="predicted"/>
<dbReference type="SMART" id="SM00239">
    <property type="entry name" value="C2"/>
    <property type="match status" value="2"/>
</dbReference>
<dbReference type="GO" id="GO:0017156">
    <property type="term" value="P:calcium-ion regulated exocytosis"/>
    <property type="evidence" value="ECO:0007669"/>
    <property type="project" value="TreeGrafter"/>
</dbReference>
<dbReference type="InParanoid" id="A0A1S3K1W1"/>
<dbReference type="AlphaFoldDB" id="A0A1S3K1W1"/>
<dbReference type="InterPro" id="IPR000008">
    <property type="entry name" value="C2_dom"/>
</dbReference>
<keyword evidence="1" id="KW-0472">Membrane</keyword>
<gene>
    <name evidence="4" type="primary">LOC106178112</name>
</gene>
<dbReference type="RefSeq" id="XP_013416615.1">
    <property type="nucleotide sequence ID" value="XM_013561161.1"/>
</dbReference>
<dbReference type="Gene3D" id="2.60.40.150">
    <property type="entry name" value="C2 domain"/>
    <property type="match status" value="2"/>
</dbReference>
<dbReference type="GO" id="GO:0005509">
    <property type="term" value="F:calcium ion binding"/>
    <property type="evidence" value="ECO:0007669"/>
    <property type="project" value="TreeGrafter"/>
</dbReference>
<dbReference type="STRING" id="7574.A0A1S3K1W1"/>
<dbReference type="PANTHER" id="PTHR10024">
    <property type="entry name" value="SYNAPTOTAGMIN"/>
    <property type="match status" value="1"/>
</dbReference>
<evidence type="ECO:0000313" key="4">
    <source>
        <dbReference type="RefSeq" id="XP_013416615.1"/>
    </source>
</evidence>
<protein>
    <submittedName>
        <fullName evidence="4">Synaptotagmin-C</fullName>
    </submittedName>
</protein>
<keyword evidence="1" id="KW-0812">Transmembrane</keyword>
<reference evidence="4" key="1">
    <citation type="submission" date="2025-08" db="UniProtKB">
        <authorList>
            <consortium name="RefSeq"/>
        </authorList>
    </citation>
    <scope>IDENTIFICATION</scope>
    <source>
        <tissue evidence="4">Gonads</tissue>
    </source>
</reference>
<sequence length="408" mass="46475">MINVVLDTWQQVAIIGGCAGFLLLVFLCMVCKLCPGCCLYEYCPLKAVYPDHKYENIRIAYKEEEKFPTKAYKLSPLPSTEYIYNLEHKGTDTVNGLFIMPKDYGSVESLPMSDGTSDSGLSKPPRPNLSFTLSYYNKDEKLVINITEARNLPPKDASGVSDFFLRVSFIISKKRRKRRQKKSTDEQEFTVETNHYRRSQDLEIQETLAMSMKSSELKHAVLKFVACEADRYSRCRELGQVVINLKEISFAEEVQLTEVFREVEKDSLGEILVSLSYLPLAERITVTIIKAINLLSPAVDVKYPNVYTKVVMVHDGKALQKRRTATHGGTTEPVFNEALSFDAPAEKMENLTFAVTVMHAMSLQGSNEFDKVIGKAWLGRDFSGEAQDHWFEVIRNPRKPIAKWYRLM</sequence>
<accession>A0A1S3K1W1</accession>
<feature type="domain" description="C2" evidence="2">
    <location>
        <begin position="267"/>
        <end position="405"/>
    </location>
</feature>
<dbReference type="KEGG" id="lak:106178112"/>
<dbReference type="OrthoDB" id="67700at2759"/>
<feature type="transmembrane region" description="Helical" evidence="1">
    <location>
        <begin position="12"/>
        <end position="30"/>
    </location>
</feature>
<dbReference type="GO" id="GO:0070382">
    <property type="term" value="C:exocytic vesicle"/>
    <property type="evidence" value="ECO:0007669"/>
    <property type="project" value="TreeGrafter"/>
</dbReference>
<keyword evidence="3" id="KW-1185">Reference proteome</keyword>
<dbReference type="GO" id="GO:0001786">
    <property type="term" value="F:phosphatidylserine binding"/>
    <property type="evidence" value="ECO:0007669"/>
    <property type="project" value="TreeGrafter"/>
</dbReference>
<feature type="domain" description="C2" evidence="2">
    <location>
        <begin position="125"/>
        <end position="258"/>
    </location>
</feature>
<dbReference type="PROSITE" id="PS50004">
    <property type="entry name" value="C2"/>
    <property type="match status" value="2"/>
</dbReference>
<dbReference type="GO" id="GO:0005886">
    <property type="term" value="C:plasma membrane"/>
    <property type="evidence" value="ECO:0007669"/>
    <property type="project" value="TreeGrafter"/>
</dbReference>
<name>A0A1S3K1W1_LINAN</name>
<dbReference type="GO" id="GO:0000149">
    <property type="term" value="F:SNARE binding"/>
    <property type="evidence" value="ECO:0007669"/>
    <property type="project" value="TreeGrafter"/>
</dbReference>
<dbReference type="Pfam" id="PF00168">
    <property type="entry name" value="C2"/>
    <property type="match status" value="2"/>
</dbReference>
<dbReference type="GO" id="GO:0030276">
    <property type="term" value="F:clathrin binding"/>
    <property type="evidence" value="ECO:0007669"/>
    <property type="project" value="TreeGrafter"/>
</dbReference>
<dbReference type="GeneID" id="106178112"/>
<dbReference type="OMA" id="NDEAINV"/>
<evidence type="ECO:0000259" key="2">
    <source>
        <dbReference type="PROSITE" id="PS50004"/>
    </source>
</evidence>
<dbReference type="CDD" id="cd00276">
    <property type="entry name" value="C2B_Synaptotagmin"/>
    <property type="match status" value="1"/>
</dbReference>
<evidence type="ECO:0000256" key="1">
    <source>
        <dbReference type="SAM" id="Phobius"/>
    </source>
</evidence>
<organism evidence="3 4">
    <name type="scientific">Lingula anatina</name>
    <name type="common">Brachiopod</name>
    <name type="synonym">Lingula unguis</name>
    <dbReference type="NCBI Taxonomy" id="7574"/>
    <lineage>
        <taxon>Eukaryota</taxon>
        <taxon>Metazoa</taxon>
        <taxon>Spiralia</taxon>
        <taxon>Lophotrochozoa</taxon>
        <taxon>Brachiopoda</taxon>
        <taxon>Linguliformea</taxon>
        <taxon>Lingulata</taxon>
        <taxon>Lingulida</taxon>
        <taxon>Linguloidea</taxon>
        <taxon>Lingulidae</taxon>
        <taxon>Lingula</taxon>
    </lineage>
</organism>
<dbReference type="InterPro" id="IPR035892">
    <property type="entry name" value="C2_domain_sf"/>
</dbReference>
<dbReference type="GO" id="GO:0005544">
    <property type="term" value="F:calcium-dependent phospholipid binding"/>
    <property type="evidence" value="ECO:0007669"/>
    <property type="project" value="TreeGrafter"/>
</dbReference>
<dbReference type="Proteomes" id="UP000085678">
    <property type="component" value="Unplaced"/>
</dbReference>
<keyword evidence="1" id="KW-1133">Transmembrane helix</keyword>